<dbReference type="InterPro" id="IPR036582">
    <property type="entry name" value="Mao_N_sf"/>
</dbReference>
<evidence type="ECO:0000259" key="3">
    <source>
        <dbReference type="SMART" id="SM00646"/>
    </source>
</evidence>
<dbReference type="SUPFAM" id="SSF53187">
    <property type="entry name" value="Zn-dependent exopeptidases"/>
    <property type="match status" value="1"/>
</dbReference>
<dbReference type="GO" id="GO:0008745">
    <property type="term" value="F:N-acetylmuramoyl-L-alanine amidase activity"/>
    <property type="evidence" value="ECO:0007669"/>
    <property type="project" value="InterPro"/>
</dbReference>
<dbReference type="InterPro" id="IPR002508">
    <property type="entry name" value="MurNAc-LAA_cat"/>
</dbReference>
<dbReference type="AlphaFoldDB" id="A0A1Y3TYQ2"/>
<name>A0A1Y3TYQ2_9FIRM</name>
<feature type="domain" description="MurNAc-LAA" evidence="3">
    <location>
        <begin position="607"/>
        <end position="722"/>
    </location>
</feature>
<dbReference type="Pfam" id="PF07833">
    <property type="entry name" value="Cu_amine_oxidN1"/>
    <property type="match status" value="1"/>
</dbReference>
<dbReference type="InterPro" id="IPR021731">
    <property type="entry name" value="AMIN_dom"/>
</dbReference>
<feature type="compositionally biased region" description="Low complexity" evidence="2">
    <location>
        <begin position="217"/>
        <end position="229"/>
    </location>
</feature>
<comment type="caution">
    <text evidence="4">The sequence shown here is derived from an EMBL/GenBank/DDBJ whole genome shotgun (WGS) entry which is preliminary data.</text>
</comment>
<dbReference type="InterPro" id="IPR050695">
    <property type="entry name" value="N-acetylmuramoyl_amidase_3"/>
</dbReference>
<dbReference type="GO" id="GO:0009253">
    <property type="term" value="P:peptidoglycan catabolic process"/>
    <property type="evidence" value="ECO:0007669"/>
    <property type="project" value="InterPro"/>
</dbReference>
<dbReference type="Pfam" id="PF01520">
    <property type="entry name" value="Amidase_3"/>
    <property type="match status" value="1"/>
</dbReference>
<evidence type="ECO:0000313" key="5">
    <source>
        <dbReference type="Proteomes" id="UP000195455"/>
    </source>
</evidence>
<dbReference type="SUPFAM" id="SSF55383">
    <property type="entry name" value="Copper amine oxidase, domain N"/>
    <property type="match status" value="1"/>
</dbReference>
<keyword evidence="1" id="KW-0378">Hydrolase</keyword>
<gene>
    <name evidence="4" type="ORF">B5G26_10710</name>
</gene>
<organism evidence="4 5">
    <name type="scientific">Anaerotignum lactatifermentans</name>
    <dbReference type="NCBI Taxonomy" id="160404"/>
    <lineage>
        <taxon>Bacteria</taxon>
        <taxon>Bacillati</taxon>
        <taxon>Bacillota</taxon>
        <taxon>Clostridia</taxon>
        <taxon>Lachnospirales</taxon>
        <taxon>Anaerotignaceae</taxon>
        <taxon>Anaerotignum</taxon>
    </lineage>
</organism>
<evidence type="ECO:0000256" key="2">
    <source>
        <dbReference type="SAM" id="MobiDB-lite"/>
    </source>
</evidence>
<dbReference type="Proteomes" id="UP000195455">
    <property type="component" value="Unassembled WGS sequence"/>
</dbReference>
<evidence type="ECO:0000313" key="4">
    <source>
        <dbReference type="EMBL" id="OUN41704.1"/>
    </source>
</evidence>
<dbReference type="PANTHER" id="PTHR30404">
    <property type="entry name" value="N-ACETYLMURAMOYL-L-ALANINE AMIDASE"/>
    <property type="match status" value="1"/>
</dbReference>
<dbReference type="Gene3D" id="2.60.40.3500">
    <property type="match status" value="1"/>
</dbReference>
<dbReference type="InterPro" id="IPR012854">
    <property type="entry name" value="Cu_amine_oxidase-like_N"/>
</dbReference>
<dbReference type="Gene3D" id="3.30.457.10">
    <property type="entry name" value="Copper amine oxidase-like, N-terminal domain"/>
    <property type="match status" value="1"/>
</dbReference>
<dbReference type="Pfam" id="PF11741">
    <property type="entry name" value="AMIN"/>
    <property type="match status" value="2"/>
</dbReference>
<dbReference type="CDD" id="cd02696">
    <property type="entry name" value="MurNAc-LAA"/>
    <property type="match status" value="1"/>
</dbReference>
<dbReference type="PANTHER" id="PTHR30404:SF0">
    <property type="entry name" value="N-ACETYLMURAMOYL-L-ALANINE AMIDASE AMIC"/>
    <property type="match status" value="1"/>
</dbReference>
<feature type="region of interest" description="Disordered" evidence="2">
    <location>
        <begin position="204"/>
        <end position="229"/>
    </location>
</feature>
<dbReference type="CDD" id="cd00298">
    <property type="entry name" value="ACD_sHsps_p23-like"/>
    <property type="match status" value="1"/>
</dbReference>
<accession>A0A1Y3TYQ2</accession>
<dbReference type="EMBL" id="NFHM01000016">
    <property type="protein sequence ID" value="OUN41704.1"/>
    <property type="molecule type" value="Genomic_DNA"/>
</dbReference>
<proteinExistence type="predicted"/>
<reference evidence="5" key="1">
    <citation type="submission" date="2017-04" db="EMBL/GenBank/DDBJ databases">
        <title>Function of individual gut microbiota members based on whole genome sequencing of pure cultures obtained from chicken caecum.</title>
        <authorList>
            <person name="Medvecky M."/>
            <person name="Cejkova D."/>
            <person name="Polansky O."/>
            <person name="Karasova D."/>
            <person name="Kubasova T."/>
            <person name="Cizek A."/>
            <person name="Rychlik I."/>
        </authorList>
    </citation>
    <scope>NUCLEOTIDE SEQUENCE [LARGE SCALE GENOMIC DNA]</scope>
    <source>
        <strain evidence="5">An75</strain>
    </source>
</reference>
<dbReference type="SMART" id="SM00646">
    <property type="entry name" value="Ami_3"/>
    <property type="match status" value="1"/>
</dbReference>
<dbReference type="Gene3D" id="3.40.630.40">
    <property type="entry name" value="Zn-dependent exopeptidases"/>
    <property type="match status" value="1"/>
</dbReference>
<evidence type="ECO:0000256" key="1">
    <source>
        <dbReference type="ARBA" id="ARBA00022801"/>
    </source>
</evidence>
<sequence>MRFSWQFHGNLLKFHCKWNFFLFIPTKFDILFCVIKRRKNKGAENMWYKGKRLLLTTLAAGLLYTTTAFAANVQMDLFYNGAHHAYNAKEIAIVIDGESYTDPNMPAVSIDGRTMLPMRGICEELGCTVTWNEAARQVYAISDTHTVVFQIDSKTGYKNGQEFTMDVAPMIINDRTMLPVRALATALDIDVTWDDPNRTVYIGEAPSTGESTGGSTGTNTGTSTATTGKVSSVTVPTSKTATQNFVITTTGTFNRCEEVYVSDNKVVLDFYGATNGLSANITATNSPFVTAIRTAQHTADNGESYTRVVFDLTGKMEYKVTPNAAKNQVTLAFEQVEIKSITSSHSGSTETVTINASGATGATVTTMQDPYRTVIDMPGVKADDIDEIINTDGLEYASEVRTGWMNGTTFRVVVEANDLTQMTWKEENGKLTVTIQKSTLENLSYDDSTDTLTLKKVKTINTGSIKHNDAYLDGYYELTLPGDYSDVYGYGTLNVNTDQIKSFTISTTGGNTVIRFNQNIISAYTIKDTGSAYEITAKNPQQVYDKVLLLDAGHGGNDPGTSGNGLTEKTMNLTMVLKVKSYVESNPNIKVYLTRDDDSRPANADRAKTANQIADLMVSIHMNAGTASASGTETLYAAHSNDGNGTLTSLQAAQAVQSRLPSALSTTNRGVKSRPDLLILNSTTVPAILIETCFLSNPGDALKISQATYQDAAAKAIGDGIIYAMSNYKLR</sequence>
<protein>
    <recommendedName>
        <fullName evidence="3">MurNAc-LAA domain-containing protein</fullName>
    </recommendedName>
</protein>
<dbReference type="GO" id="GO:0030288">
    <property type="term" value="C:outer membrane-bounded periplasmic space"/>
    <property type="evidence" value="ECO:0007669"/>
    <property type="project" value="TreeGrafter"/>
</dbReference>